<dbReference type="Gene3D" id="1.20.1160.11">
    <property type="entry name" value="Paired amphipathic helix"/>
    <property type="match status" value="3"/>
</dbReference>
<comment type="caution">
    <text evidence="10">The sequence shown here is derived from an EMBL/GenBank/DDBJ whole genome shotgun (WGS) entry which is preliminary data.</text>
</comment>
<feature type="compositionally biased region" description="Polar residues" evidence="8">
    <location>
        <begin position="356"/>
        <end position="365"/>
    </location>
</feature>
<dbReference type="PANTHER" id="PTHR12346:SF0">
    <property type="entry name" value="SIN3A, ISOFORM G"/>
    <property type="match status" value="1"/>
</dbReference>
<evidence type="ECO:0000256" key="6">
    <source>
        <dbReference type="ARBA" id="ARBA00023242"/>
    </source>
</evidence>
<feature type="compositionally biased region" description="Low complexity" evidence="8">
    <location>
        <begin position="932"/>
        <end position="944"/>
    </location>
</feature>
<keyword evidence="2" id="KW-0678">Repressor</keyword>
<dbReference type="Proteomes" id="UP001142393">
    <property type="component" value="Unassembled WGS sequence"/>
</dbReference>
<dbReference type="Pfam" id="PF16879">
    <property type="entry name" value="Sin3a_C"/>
    <property type="match status" value="1"/>
</dbReference>
<evidence type="ECO:0000256" key="1">
    <source>
        <dbReference type="ARBA" id="ARBA00004123"/>
    </source>
</evidence>
<dbReference type="InterPro" id="IPR003822">
    <property type="entry name" value="PAH"/>
</dbReference>
<feature type="region of interest" description="Disordered" evidence="8">
    <location>
        <begin position="531"/>
        <end position="567"/>
    </location>
</feature>
<feature type="compositionally biased region" description="Polar residues" evidence="8">
    <location>
        <begin position="31"/>
        <end position="52"/>
    </location>
</feature>
<dbReference type="GO" id="GO:0000122">
    <property type="term" value="P:negative regulation of transcription by RNA polymerase II"/>
    <property type="evidence" value="ECO:0007669"/>
    <property type="project" value="TreeGrafter"/>
</dbReference>
<evidence type="ECO:0000313" key="11">
    <source>
        <dbReference type="Proteomes" id="UP001142393"/>
    </source>
</evidence>
<sequence>MSAFPTRENSPMARPASHLALGHLTVMPRTPKSSTPRPQAEQSIIPGSSSAQLTEMSRPLNVTDALSYLDAVKHQFSEKPEVYNKFLDIMKDFKSQQIDTPGVIGRVSRLFHGNPPLIQGFNTFLPVGYRIDVSGDPLDPNTITVTTPQGTITQTTTQGAVNTHAPRTISQPPRDIPGFGPNLAQSFPFPGINTPSGASPLAPLNSISRSITPQQPFHAPHQSLIFDQIFSPGIQQTQQTQTTAAASLLGNLNNKNPVEKQPQGEEFNHAIQYLNKIKTRYSDDANTYKQFLDILQAYQKEQRHLQDSQVYVQVQVLFKDAPDLLAEFKDFLPEITGGLSHSGSAVMPPGIPLGGPSSQSWSNLNDHAPGSPEKASKKPITSGVKRKKRAVEKEPTPAPPPAKPAPSRAKKPKVVHKGDPGSPSFTSFPLPKSPQLSLVHSAPPLPPIQPQLPPAPSFAPALPMPPTPIKLVFFDRAKKTLENREIYEEFLKLLSLYSKDIIDVKTLLSRAAVFLGEGDLMNEFKEVVGYDSKQDDVENGPPGSIRTGPPEALAAQPSDDGQGPSYRKLPWSEVRLACSGRDELCRSVLNDEWVSHPTWASEEAGFLTLKKNSFEDALHKSEEERHEYHVHLEAMTRTIALLDPLNERIESMTSDERSMYKLPSGLGGPSKGIYTRIIKKVYGRDNGTEIIQALQECPGVAIPVVLARLKQKDDEWRRAHREWSRTWREVDCKNFYKSLDHQGISFKQNDKKCITAKHFVADIESIQAQQLEEIDDLTVRSQSGNEKGKQKAWAPPFALGSLPAQLEFQIQDTDVLNDCLKLVYSFLDRSQGHYSALERRSVEKFLRTFVPTLFMYPVTEFNLACEPHQGVGASTGGNDDLNGTTEVNQGDSFSGSKGGRKVSGQSNGIAAGDLRKKLLKTAKERRRKQERGGSTSAAASRAGSPPFVESRRSSLIPASRQEEDSAATVNEDIWITESSSTGTTTMDSTSSEESRSSNCERPFFANTTFYTLFRLLQLLYSRLLMCKEIGQELAATKHVHLLSNPVAVQLGLDDPNGPATVLAQAMGQLNGSANVVYMYLLDACEKVFAGDLDQVSFEEHMRWFFGNKAYHLFTLDKLIIALVKQVQTITSDAKCQDLWALLQSAQVSESITNQDVIRYRREAETNIGQDGHLYRIQWERELKIMRIHMMRQKDASVNSVRKPHSRWRAYVDSWVLRHPTEWIPSQSKEAGPQPFLRRTRQLAENRTITMGGEIRIGISLPQYKIVYERGCDETITVRQKDREILQERARNRNEQGKLFIIRGGNFKNRLKVL</sequence>
<dbReference type="InterPro" id="IPR013194">
    <property type="entry name" value="HDAC_interact_dom"/>
</dbReference>
<dbReference type="GO" id="GO:0003714">
    <property type="term" value="F:transcription corepressor activity"/>
    <property type="evidence" value="ECO:0007669"/>
    <property type="project" value="InterPro"/>
</dbReference>
<dbReference type="Pfam" id="PF08295">
    <property type="entry name" value="Sin3_corepress"/>
    <property type="match status" value="1"/>
</dbReference>
<feature type="region of interest" description="Disordered" evidence="8">
    <location>
        <begin position="346"/>
        <end position="432"/>
    </location>
</feature>
<dbReference type="SMART" id="SM00761">
    <property type="entry name" value="HDAC_interact"/>
    <property type="match status" value="1"/>
</dbReference>
<dbReference type="PANTHER" id="PTHR12346">
    <property type="entry name" value="SIN3B-RELATED"/>
    <property type="match status" value="1"/>
</dbReference>
<name>A0A9W8PBJ8_9AGAR</name>
<feature type="domain" description="Histone deacetylase interacting" evidence="9">
    <location>
        <begin position="558"/>
        <end position="659"/>
    </location>
</feature>
<dbReference type="GO" id="GO:0033698">
    <property type="term" value="C:Rpd3L complex"/>
    <property type="evidence" value="ECO:0007669"/>
    <property type="project" value="UniProtKB-ARBA"/>
</dbReference>
<dbReference type="EMBL" id="JANVFU010000001">
    <property type="protein sequence ID" value="KAJ3750854.1"/>
    <property type="molecule type" value="Genomic_DNA"/>
</dbReference>
<dbReference type="SUPFAM" id="SSF47762">
    <property type="entry name" value="PAH2 domain"/>
    <property type="match status" value="3"/>
</dbReference>
<feature type="region of interest" description="Disordered" evidence="8">
    <location>
        <begin position="923"/>
        <end position="998"/>
    </location>
</feature>
<dbReference type="Pfam" id="PF02671">
    <property type="entry name" value="PAH"/>
    <property type="match status" value="3"/>
</dbReference>
<feature type="region of interest" description="Disordered" evidence="8">
    <location>
        <begin position="874"/>
        <end position="907"/>
    </location>
</feature>
<keyword evidence="11" id="KW-1185">Reference proteome</keyword>
<dbReference type="GO" id="GO:0010628">
    <property type="term" value="P:positive regulation of gene expression"/>
    <property type="evidence" value="ECO:0007669"/>
    <property type="project" value="UniProtKB-ARBA"/>
</dbReference>
<dbReference type="InterPro" id="IPR036600">
    <property type="entry name" value="PAH_sf"/>
</dbReference>
<evidence type="ECO:0000313" key="10">
    <source>
        <dbReference type="EMBL" id="KAJ3750854.1"/>
    </source>
</evidence>
<keyword evidence="6 7" id="KW-0539">Nucleus</keyword>
<evidence type="ECO:0000256" key="4">
    <source>
        <dbReference type="ARBA" id="ARBA00023015"/>
    </source>
</evidence>
<dbReference type="InterPro" id="IPR031693">
    <property type="entry name" value="Sin3_C"/>
</dbReference>
<evidence type="ECO:0000256" key="3">
    <source>
        <dbReference type="ARBA" id="ARBA00022737"/>
    </source>
</evidence>
<dbReference type="FunFam" id="1.20.1160.11:FF:000002">
    <property type="entry name" value="Paired amphipathic helix protein SIN3"/>
    <property type="match status" value="1"/>
</dbReference>
<keyword evidence="4" id="KW-0805">Transcription regulation</keyword>
<evidence type="ECO:0000259" key="9">
    <source>
        <dbReference type="SMART" id="SM00761"/>
    </source>
</evidence>
<accession>A0A9W8PBJ8</accession>
<dbReference type="FunFam" id="1.20.1160.11:FF:000003">
    <property type="entry name" value="Paired amphipathic helix SIN3-like protein"/>
    <property type="match status" value="1"/>
</dbReference>
<reference evidence="10 11" key="1">
    <citation type="journal article" date="2023" name="Proc. Natl. Acad. Sci. U.S.A.">
        <title>A global phylogenomic analysis of the shiitake genus Lentinula.</title>
        <authorList>
            <person name="Sierra-Patev S."/>
            <person name="Min B."/>
            <person name="Naranjo-Ortiz M."/>
            <person name="Looney B."/>
            <person name="Konkel Z."/>
            <person name="Slot J.C."/>
            <person name="Sakamoto Y."/>
            <person name="Steenwyk J.L."/>
            <person name="Rokas A."/>
            <person name="Carro J."/>
            <person name="Camarero S."/>
            <person name="Ferreira P."/>
            <person name="Molpeceres G."/>
            <person name="Ruiz-Duenas F.J."/>
            <person name="Serrano A."/>
            <person name="Henrissat B."/>
            <person name="Drula E."/>
            <person name="Hughes K.W."/>
            <person name="Mata J.L."/>
            <person name="Ishikawa N.K."/>
            <person name="Vargas-Isla R."/>
            <person name="Ushijima S."/>
            <person name="Smith C.A."/>
            <person name="Donoghue J."/>
            <person name="Ahrendt S."/>
            <person name="Andreopoulos W."/>
            <person name="He G."/>
            <person name="LaButti K."/>
            <person name="Lipzen A."/>
            <person name="Ng V."/>
            <person name="Riley R."/>
            <person name="Sandor L."/>
            <person name="Barry K."/>
            <person name="Martinez A.T."/>
            <person name="Xiao Y."/>
            <person name="Gibbons J.G."/>
            <person name="Terashima K."/>
            <person name="Grigoriev I.V."/>
            <person name="Hibbett D."/>
        </authorList>
    </citation>
    <scope>NUCLEOTIDE SEQUENCE [LARGE SCALE GENOMIC DNA]</scope>
    <source>
        <strain evidence="10 11">TFB7810</strain>
    </source>
</reference>
<keyword evidence="3" id="KW-0677">Repeat</keyword>
<comment type="subcellular location">
    <subcellularLocation>
        <location evidence="1 7">Nucleus</location>
    </subcellularLocation>
</comment>
<gene>
    <name evidence="10" type="ORF">DFH05DRAFT_1468858</name>
</gene>
<keyword evidence="5" id="KW-0804">Transcription</keyword>
<dbReference type="FunFam" id="1.20.1160.11:FF:000001">
    <property type="entry name" value="Paired amphipathic helix protein Sin3"/>
    <property type="match status" value="1"/>
</dbReference>
<dbReference type="PROSITE" id="PS51477">
    <property type="entry name" value="PAH"/>
    <property type="match status" value="2"/>
</dbReference>
<evidence type="ECO:0000256" key="5">
    <source>
        <dbReference type="ARBA" id="ARBA00023163"/>
    </source>
</evidence>
<protein>
    <recommendedName>
        <fullName evidence="9">Histone deacetylase interacting domain-containing protein</fullName>
    </recommendedName>
</protein>
<dbReference type="InterPro" id="IPR039774">
    <property type="entry name" value="Sin3-like"/>
</dbReference>
<feature type="region of interest" description="Disordered" evidence="8">
    <location>
        <begin position="27"/>
        <end position="52"/>
    </location>
</feature>
<feature type="compositionally biased region" description="Low complexity" evidence="8">
    <location>
        <begin position="976"/>
        <end position="991"/>
    </location>
</feature>
<organism evidence="10 11">
    <name type="scientific">Lentinula detonsa</name>
    <dbReference type="NCBI Taxonomy" id="2804962"/>
    <lineage>
        <taxon>Eukaryota</taxon>
        <taxon>Fungi</taxon>
        <taxon>Dikarya</taxon>
        <taxon>Basidiomycota</taxon>
        <taxon>Agaricomycotina</taxon>
        <taxon>Agaricomycetes</taxon>
        <taxon>Agaricomycetidae</taxon>
        <taxon>Agaricales</taxon>
        <taxon>Marasmiineae</taxon>
        <taxon>Omphalotaceae</taxon>
        <taxon>Lentinula</taxon>
    </lineage>
</organism>
<proteinExistence type="predicted"/>
<evidence type="ECO:0000256" key="8">
    <source>
        <dbReference type="SAM" id="MobiDB-lite"/>
    </source>
</evidence>
<feature type="compositionally biased region" description="Polar residues" evidence="8">
    <location>
        <begin position="881"/>
        <end position="895"/>
    </location>
</feature>
<evidence type="ECO:0000256" key="2">
    <source>
        <dbReference type="ARBA" id="ARBA00022491"/>
    </source>
</evidence>
<evidence type="ECO:0000256" key="7">
    <source>
        <dbReference type="PROSITE-ProRule" id="PRU00810"/>
    </source>
</evidence>